<keyword evidence="1" id="KW-0472">Membrane</keyword>
<dbReference type="Ensembl" id="ENSSLUT00000039482.1">
    <property type="protein sequence ID" value="ENSSLUP00000038267.1"/>
    <property type="gene ID" value="ENSSLUG00000017102.1"/>
</dbReference>
<dbReference type="KEGG" id="sluc:116064992"/>
<proteinExistence type="predicted"/>
<evidence type="ECO:0000256" key="2">
    <source>
        <dbReference type="SAM" id="SignalP"/>
    </source>
</evidence>
<dbReference type="GeneID" id="116064992"/>
<feature type="chain" id="PRO_5034156088" evidence="2">
    <location>
        <begin position="22"/>
        <end position="233"/>
    </location>
</feature>
<feature type="transmembrane region" description="Helical" evidence="1">
    <location>
        <begin position="192"/>
        <end position="212"/>
    </location>
</feature>
<evidence type="ECO:0000313" key="3">
    <source>
        <dbReference type="Ensembl" id="ENSSLUP00000038267.1"/>
    </source>
</evidence>
<dbReference type="RefSeq" id="XP_031176287.1">
    <property type="nucleotide sequence ID" value="XM_031320427.2"/>
</dbReference>
<reference evidence="3" key="1">
    <citation type="submission" date="2025-08" db="UniProtKB">
        <authorList>
            <consortium name="Ensembl"/>
        </authorList>
    </citation>
    <scope>IDENTIFICATION</scope>
</reference>
<feature type="signal peptide" evidence="2">
    <location>
        <begin position="1"/>
        <end position="21"/>
    </location>
</feature>
<accession>A0A8C9ZF85</accession>
<protein>
    <submittedName>
        <fullName evidence="3">Leucine-rich repeat neuronal protein 4-like</fullName>
    </submittedName>
</protein>
<gene>
    <name evidence="3" type="primary">LOC116064992</name>
</gene>
<name>A0A8C9ZF85_SANLU</name>
<evidence type="ECO:0000313" key="4">
    <source>
        <dbReference type="Proteomes" id="UP000694568"/>
    </source>
</evidence>
<reference evidence="3" key="2">
    <citation type="submission" date="2025-09" db="UniProtKB">
        <authorList>
            <consortium name="Ensembl"/>
        </authorList>
    </citation>
    <scope>IDENTIFICATION</scope>
</reference>
<keyword evidence="1" id="KW-0812">Transmembrane</keyword>
<sequence>MAARRHLPFPLVIICLVLIRGYSNLPTTSQMAGTNPMRPLTPTEDYFDYEDRYTHAVPSTVTPYGGTSDKCKYNPCLESQTPCADLAASSGCTCRGSTLHNQLPLAPELKSVSWNGSEVVLQWCAPYSYVTGYKVTVVGEDKQMFGKDRRSGGVGDVDTIAEVCVVAVNDVGNSTPSCLTYQPSDRSLPLKAGLIGGALGFLLLLLLAVLLWRHKRQRKQEASISMHDTAETE</sequence>
<keyword evidence="4" id="KW-1185">Reference proteome</keyword>
<dbReference type="NCBIfam" id="TIGR03501">
    <property type="entry name" value="GlyGly_CTERM"/>
    <property type="match status" value="1"/>
</dbReference>
<dbReference type="InterPro" id="IPR036116">
    <property type="entry name" value="FN3_sf"/>
</dbReference>
<evidence type="ECO:0000256" key="1">
    <source>
        <dbReference type="SAM" id="Phobius"/>
    </source>
</evidence>
<dbReference type="OrthoDB" id="676979at2759"/>
<dbReference type="GeneTree" id="ENSGT00940000170012"/>
<dbReference type="AlphaFoldDB" id="A0A8C9ZF85"/>
<keyword evidence="1" id="KW-1133">Transmembrane helix</keyword>
<dbReference type="SUPFAM" id="SSF49265">
    <property type="entry name" value="Fibronectin type III"/>
    <property type="match status" value="1"/>
</dbReference>
<dbReference type="InterPro" id="IPR020008">
    <property type="entry name" value="GlyGly_CTERM"/>
</dbReference>
<keyword evidence="2" id="KW-0732">Signal</keyword>
<organism evidence="3 4">
    <name type="scientific">Sander lucioperca</name>
    <name type="common">Pike-perch</name>
    <name type="synonym">Perca lucioperca</name>
    <dbReference type="NCBI Taxonomy" id="283035"/>
    <lineage>
        <taxon>Eukaryota</taxon>
        <taxon>Metazoa</taxon>
        <taxon>Chordata</taxon>
        <taxon>Craniata</taxon>
        <taxon>Vertebrata</taxon>
        <taxon>Euteleostomi</taxon>
        <taxon>Actinopterygii</taxon>
        <taxon>Neopterygii</taxon>
        <taxon>Teleostei</taxon>
        <taxon>Neoteleostei</taxon>
        <taxon>Acanthomorphata</taxon>
        <taxon>Eupercaria</taxon>
        <taxon>Perciformes</taxon>
        <taxon>Percoidei</taxon>
        <taxon>Percidae</taxon>
        <taxon>Luciopercinae</taxon>
        <taxon>Sander</taxon>
    </lineage>
</organism>
<dbReference type="Proteomes" id="UP000694568">
    <property type="component" value="Unplaced"/>
</dbReference>